<dbReference type="Proteomes" id="UP000765509">
    <property type="component" value="Unassembled WGS sequence"/>
</dbReference>
<accession>A0A9Q3F7G6</accession>
<evidence type="ECO:0000313" key="1">
    <source>
        <dbReference type="EMBL" id="MBW0532897.1"/>
    </source>
</evidence>
<protein>
    <submittedName>
        <fullName evidence="1">Uncharacterized protein</fullName>
    </submittedName>
</protein>
<dbReference type="AlphaFoldDB" id="A0A9Q3F7G6"/>
<comment type="caution">
    <text evidence="1">The sequence shown here is derived from an EMBL/GenBank/DDBJ whole genome shotgun (WGS) entry which is preliminary data.</text>
</comment>
<reference evidence="1" key="1">
    <citation type="submission" date="2021-03" db="EMBL/GenBank/DDBJ databases">
        <title>Draft genome sequence of rust myrtle Austropuccinia psidii MF-1, a brazilian biotype.</title>
        <authorList>
            <person name="Quecine M.C."/>
            <person name="Pachon D.M.R."/>
            <person name="Bonatelli M.L."/>
            <person name="Correr F.H."/>
            <person name="Franceschini L.M."/>
            <person name="Leite T.F."/>
            <person name="Margarido G.R.A."/>
            <person name="Almeida C.A."/>
            <person name="Ferrarezi J.A."/>
            <person name="Labate C.A."/>
        </authorList>
    </citation>
    <scope>NUCLEOTIDE SEQUENCE</scope>
    <source>
        <strain evidence="1">MF-1</strain>
    </source>
</reference>
<proteinExistence type="predicted"/>
<organism evidence="1 2">
    <name type="scientific">Austropuccinia psidii MF-1</name>
    <dbReference type="NCBI Taxonomy" id="1389203"/>
    <lineage>
        <taxon>Eukaryota</taxon>
        <taxon>Fungi</taxon>
        <taxon>Dikarya</taxon>
        <taxon>Basidiomycota</taxon>
        <taxon>Pucciniomycotina</taxon>
        <taxon>Pucciniomycetes</taxon>
        <taxon>Pucciniales</taxon>
        <taxon>Sphaerophragmiaceae</taxon>
        <taxon>Austropuccinia</taxon>
    </lineage>
</organism>
<gene>
    <name evidence="1" type="ORF">O181_072612</name>
</gene>
<evidence type="ECO:0000313" key="2">
    <source>
        <dbReference type="Proteomes" id="UP000765509"/>
    </source>
</evidence>
<sequence length="109" mass="12072">MSQPQRITLLNGCCGNSSLTQVRANWPYHIIYGQLTPSSSLWPLDHLTSSLDISCLHWPSWQTLHLTNPQAITFVFGPGGPFNLPGAYGPLAQPLILVGFSPKWPFWAI</sequence>
<dbReference type="EMBL" id="AVOT02038107">
    <property type="protein sequence ID" value="MBW0532897.1"/>
    <property type="molecule type" value="Genomic_DNA"/>
</dbReference>
<name>A0A9Q3F7G6_9BASI</name>
<keyword evidence="2" id="KW-1185">Reference proteome</keyword>